<name>A0ACB0YLY6_MELEN</name>
<keyword evidence="2" id="KW-1185">Reference proteome</keyword>
<gene>
    <name evidence="1" type="ORF">MENTE1834_LOCUS13934</name>
</gene>
<comment type="caution">
    <text evidence="1">The sequence shown here is derived from an EMBL/GenBank/DDBJ whole genome shotgun (WGS) entry which is preliminary data.</text>
</comment>
<accession>A0ACB0YLY6</accession>
<reference evidence="1" key="1">
    <citation type="submission" date="2023-11" db="EMBL/GenBank/DDBJ databases">
        <authorList>
            <person name="Poullet M."/>
        </authorList>
    </citation>
    <scope>NUCLEOTIDE SEQUENCE</scope>
    <source>
        <strain evidence="1">E1834</strain>
    </source>
</reference>
<protein>
    <submittedName>
        <fullName evidence="1">Uncharacterized protein</fullName>
    </submittedName>
</protein>
<sequence length="111" mass="13248">MSSLDGKIIEHEGVKYFKEEGQWYTTIGTEWYQTLPIAEDKVPDAVKTPKRPEKINIPTEIQLDVLKCLDFNQLLSFQETSFYFKKFIDKYEKELARKKYEKLEIVNFFIN</sequence>
<evidence type="ECO:0000313" key="1">
    <source>
        <dbReference type="EMBL" id="CAK5052625.1"/>
    </source>
</evidence>
<evidence type="ECO:0000313" key="2">
    <source>
        <dbReference type="Proteomes" id="UP001497535"/>
    </source>
</evidence>
<organism evidence="1 2">
    <name type="scientific">Meloidogyne enterolobii</name>
    <name type="common">Root-knot nematode worm</name>
    <name type="synonym">Meloidogyne mayaguensis</name>
    <dbReference type="NCBI Taxonomy" id="390850"/>
    <lineage>
        <taxon>Eukaryota</taxon>
        <taxon>Metazoa</taxon>
        <taxon>Ecdysozoa</taxon>
        <taxon>Nematoda</taxon>
        <taxon>Chromadorea</taxon>
        <taxon>Rhabditida</taxon>
        <taxon>Tylenchina</taxon>
        <taxon>Tylenchomorpha</taxon>
        <taxon>Tylenchoidea</taxon>
        <taxon>Meloidogynidae</taxon>
        <taxon>Meloidogyninae</taxon>
        <taxon>Meloidogyne</taxon>
    </lineage>
</organism>
<proteinExistence type="predicted"/>
<dbReference type="Proteomes" id="UP001497535">
    <property type="component" value="Unassembled WGS sequence"/>
</dbReference>
<dbReference type="EMBL" id="CAVMJV010000014">
    <property type="protein sequence ID" value="CAK5052625.1"/>
    <property type="molecule type" value="Genomic_DNA"/>
</dbReference>